<evidence type="ECO:0000313" key="3">
    <source>
        <dbReference type="Proteomes" id="UP000199028"/>
    </source>
</evidence>
<gene>
    <name evidence="2" type="ORF">SAMN05216195_11749</name>
</gene>
<reference evidence="3" key="1">
    <citation type="submission" date="2016-10" db="EMBL/GenBank/DDBJ databases">
        <authorList>
            <person name="Varghese N."/>
            <person name="Submissions S."/>
        </authorList>
    </citation>
    <scope>NUCLEOTIDE SEQUENCE [LARGE SCALE GENOMIC DNA]</scope>
    <source>
        <strain evidence="3">CGMCC 4.578</strain>
    </source>
</reference>
<keyword evidence="1" id="KW-0472">Membrane</keyword>
<sequence length="287" mass="29503">MNNDVAAPLHRRTTRNWAGTARRAAVVLVTAAAVGSGLVQGTTANAAPPHSVPYKTVESIQAVSGKGCRVSHHYKVDASSAKEAFNIHSYVVRSSNGQNNGTPMTVQSSWKQGQTQFTITAYTDVRGVATQDCIASKVAPHRGRDLRQIPSWARGVLAGLASTAVYIAVTVFATAAAAVVTGGTGSVAAAVIGGCVGGALSAYVGNALLGITNKGTLIGSSLFNCLAGASGATVFARGIARMETWIVESATVNALRQRAVGWADATLYGATMETRAAIRAARARFGV</sequence>
<organism evidence="2 3">
    <name type="scientific">Lentzea flaviverrucosa</name>
    <dbReference type="NCBI Taxonomy" id="200379"/>
    <lineage>
        <taxon>Bacteria</taxon>
        <taxon>Bacillati</taxon>
        <taxon>Actinomycetota</taxon>
        <taxon>Actinomycetes</taxon>
        <taxon>Pseudonocardiales</taxon>
        <taxon>Pseudonocardiaceae</taxon>
        <taxon>Lentzea</taxon>
    </lineage>
</organism>
<dbReference type="Proteomes" id="UP000199028">
    <property type="component" value="Unassembled WGS sequence"/>
</dbReference>
<dbReference type="AlphaFoldDB" id="A0A1H9XSC7"/>
<evidence type="ECO:0000313" key="2">
    <source>
        <dbReference type="EMBL" id="SES49041.1"/>
    </source>
</evidence>
<proteinExistence type="predicted"/>
<keyword evidence="1" id="KW-1133">Transmembrane helix</keyword>
<evidence type="ECO:0000256" key="1">
    <source>
        <dbReference type="SAM" id="Phobius"/>
    </source>
</evidence>
<name>A0A1H9XSC7_9PSEU</name>
<keyword evidence="1" id="KW-0812">Transmembrane</keyword>
<protein>
    <submittedName>
        <fullName evidence="2">Uncharacterized protein</fullName>
    </submittedName>
</protein>
<keyword evidence="3" id="KW-1185">Reference proteome</keyword>
<feature type="transmembrane region" description="Helical" evidence="1">
    <location>
        <begin position="156"/>
        <end position="180"/>
    </location>
</feature>
<feature type="transmembrane region" description="Helical" evidence="1">
    <location>
        <begin position="187"/>
        <end position="211"/>
    </location>
</feature>
<accession>A0A1H9XSC7</accession>
<dbReference type="EMBL" id="FOFT01000017">
    <property type="protein sequence ID" value="SES49041.1"/>
    <property type="molecule type" value="Genomic_DNA"/>
</dbReference>
<feature type="transmembrane region" description="Helical" evidence="1">
    <location>
        <begin position="217"/>
        <end position="236"/>
    </location>
</feature>